<name>A0A8H7E6H8_9EURO</name>
<dbReference type="Proteomes" id="UP000606974">
    <property type="component" value="Unassembled WGS sequence"/>
</dbReference>
<feature type="region of interest" description="Disordered" evidence="1">
    <location>
        <begin position="483"/>
        <end position="556"/>
    </location>
</feature>
<dbReference type="AlphaFoldDB" id="A0A8H7E6H8"/>
<dbReference type="Pfam" id="PF26639">
    <property type="entry name" value="Het-6_barrel"/>
    <property type="match status" value="1"/>
</dbReference>
<keyword evidence="4" id="KW-1185">Reference proteome</keyword>
<sequence length="646" mass="72418">MYPYYPLSRTRGEIRLLDLKPADWNDEISCSLRHAELTETLEFTALSYTWGNPHIRKTILIDGYALDITINLYDALQHMRDAKQPRTLWIDAVCINQDDLDERSKQVLRMRDIYAIAVAVEVWLGKTDDDDDVAAMDLAGRLGAVVNDPEQALAQGFDAKYQELFLKEIEQCTPEVLRALGRLFKRPWWTRVWVVQELSLARQETAKVRCGKRTLPWLDFLITAYAIELSWFIIDAIISNAFPDERLDSFNQAIRMAQCRRLNSTHPTFALLELLNQHRDCEATDPRDKVFGLLGLSGDVDDIGIEPDYTSSPQNIYTDLFRKHVIATRSLDMICACRYPKKYADLASWVPDWSTDQIVPGICINDRYKGGNDFPGSPVAHFQKYSASGTSSPCVSFSENKISMSAIHFGSIVSVGDIDDGMAFQDIETFGRQDKNGKSGSDSETFNQWLNMVLDSPTWDEIAKQYGAENVLDAFCRTLVGNRNNRMMKPPPEGLANEMHDESDESGIGDDREQKEITLGDAEPGDTEPGDTEPGANESDMTTSTSSEDNAFSPPEMLSMTLDGFRSCIQVSWGKRFAILDSGHIGIVPQHALVGDMVAIVLGCTMPLVLRPTNVMSANFVGESYIHGVMDGELMDGHVVETWILE</sequence>
<dbReference type="PANTHER" id="PTHR24148:SF64">
    <property type="entry name" value="HETEROKARYON INCOMPATIBILITY DOMAIN-CONTAINING PROTEIN"/>
    <property type="match status" value="1"/>
</dbReference>
<evidence type="ECO:0000259" key="2">
    <source>
        <dbReference type="Pfam" id="PF06985"/>
    </source>
</evidence>
<dbReference type="PANTHER" id="PTHR24148">
    <property type="entry name" value="ANKYRIN REPEAT DOMAIN-CONTAINING PROTEIN 39 HOMOLOG-RELATED"/>
    <property type="match status" value="1"/>
</dbReference>
<gene>
    <name evidence="3" type="ORF">GJ744_009038</name>
</gene>
<organism evidence="3 4">
    <name type="scientific">Endocarpon pusillum</name>
    <dbReference type="NCBI Taxonomy" id="364733"/>
    <lineage>
        <taxon>Eukaryota</taxon>
        <taxon>Fungi</taxon>
        <taxon>Dikarya</taxon>
        <taxon>Ascomycota</taxon>
        <taxon>Pezizomycotina</taxon>
        <taxon>Eurotiomycetes</taxon>
        <taxon>Chaetothyriomycetidae</taxon>
        <taxon>Verrucariales</taxon>
        <taxon>Verrucariaceae</taxon>
        <taxon>Endocarpon</taxon>
    </lineage>
</organism>
<comment type="caution">
    <text evidence="3">The sequence shown here is derived from an EMBL/GenBank/DDBJ whole genome shotgun (WGS) entry which is preliminary data.</text>
</comment>
<reference evidence="3" key="1">
    <citation type="submission" date="2020-02" db="EMBL/GenBank/DDBJ databases">
        <authorList>
            <person name="Palmer J.M."/>
        </authorList>
    </citation>
    <scope>NUCLEOTIDE SEQUENCE</scope>
    <source>
        <strain evidence="3">EPUS1.4</strain>
        <tissue evidence="3">Thallus</tissue>
    </source>
</reference>
<dbReference type="EMBL" id="JAACFV010000051">
    <property type="protein sequence ID" value="KAF7508646.1"/>
    <property type="molecule type" value="Genomic_DNA"/>
</dbReference>
<proteinExistence type="predicted"/>
<dbReference type="OrthoDB" id="2157530at2759"/>
<dbReference type="Pfam" id="PF06985">
    <property type="entry name" value="HET"/>
    <property type="match status" value="1"/>
</dbReference>
<dbReference type="InterPro" id="IPR010730">
    <property type="entry name" value="HET"/>
</dbReference>
<feature type="domain" description="Heterokaryon incompatibility" evidence="2">
    <location>
        <begin position="43"/>
        <end position="197"/>
    </location>
</feature>
<evidence type="ECO:0000256" key="1">
    <source>
        <dbReference type="SAM" id="MobiDB-lite"/>
    </source>
</evidence>
<dbReference type="InterPro" id="IPR052895">
    <property type="entry name" value="HetReg/Transcr_Mod"/>
</dbReference>
<evidence type="ECO:0000313" key="3">
    <source>
        <dbReference type="EMBL" id="KAF7508646.1"/>
    </source>
</evidence>
<evidence type="ECO:0000313" key="4">
    <source>
        <dbReference type="Proteomes" id="UP000606974"/>
    </source>
</evidence>
<protein>
    <recommendedName>
        <fullName evidence="2">Heterokaryon incompatibility domain-containing protein</fullName>
    </recommendedName>
</protein>
<feature type="compositionally biased region" description="Basic and acidic residues" evidence="1">
    <location>
        <begin position="509"/>
        <end position="518"/>
    </location>
</feature>
<accession>A0A8H7E6H8</accession>